<dbReference type="InterPro" id="IPR007887">
    <property type="entry name" value="MecA_N"/>
</dbReference>
<feature type="domain" description="Penicillin-binding protein dimerisation" evidence="6">
    <location>
        <begin position="151"/>
        <end position="318"/>
    </location>
</feature>
<evidence type="ECO:0000256" key="2">
    <source>
        <dbReference type="ARBA" id="ARBA00007171"/>
    </source>
</evidence>
<dbReference type="PANTHER" id="PTHR30627">
    <property type="entry name" value="PEPTIDOGLYCAN D,D-TRANSPEPTIDASE"/>
    <property type="match status" value="1"/>
</dbReference>
<sequence>MSQKKQLIIPCLIFIALLLLAGCGAQQSASDRFQGYTKAWQKKDFGGMYALLSKSAKKAISKHDFVARYTKIYSGIEAGSLHTSVKPDKNKKTIVHFKGVLETAAGPVRFSESVPMIQEKHGKETNWYLKWNPSLILPGMQTGDTVSVATQPANRGEIFDRNGKPLAMNGNAARIDLVPGKLGTGAARDKTLKQVAQLLGTTTDSINQALNQGWVQADSLVPIKVISASDTSLIKKVTNLPGVYRTTIATRVYPDGKASGHLTGYVGQVTADILKAHPNAGYTANSMIGRTGLEQIYENKLRARDGAVIRILNKDGNEKKIVAQKAPKNGTDIHLTIDQKVQDTLYAQMKNDAGTAVALNPKTGDVLGLVSAPSYDPNAFVLGLSAADYQKLSENKMKPLMNRFTQASTPGSVFKALTAAIALDQKAIDPNQAIAIKGKRWQKDASWGNYYVTRLDSASKVNLASALYRSDNIYFAQTALKIGAAAFASDARKYGLGESIPFPYPMQRSTLSNDGKLGSDLLLANSGYGQGEVSVTPLEMSLIYSSFSNQGNMIQPRLLLTDAAPSYWKKQAMSAATAQLLNKDLTQVISNPAGTGHDAAITGIPLAGKTGTPEFKKKQGKSGRENGWFIAYNTKDPKLLVTILIENTQKHGGSHYVTPKVKNVFENLIK</sequence>
<protein>
    <submittedName>
        <fullName evidence="8">Penicillin-binding protein</fullName>
    </submittedName>
</protein>
<gene>
    <name evidence="8" type="ORF">JOC27_001992</name>
</gene>
<dbReference type="InterPro" id="IPR036138">
    <property type="entry name" value="PBP_dimer_sf"/>
</dbReference>
<name>A0ABS2QBK8_9BACL</name>
<dbReference type="Gene3D" id="3.90.1310.10">
    <property type="entry name" value="Penicillin-binding protein 2a (Domain 2)"/>
    <property type="match status" value="1"/>
</dbReference>
<feature type="chain" id="PRO_5046188330" evidence="4">
    <location>
        <begin position="22"/>
        <end position="670"/>
    </location>
</feature>
<dbReference type="InterPro" id="IPR005311">
    <property type="entry name" value="PBP_dimer"/>
</dbReference>
<comment type="subcellular location">
    <subcellularLocation>
        <location evidence="1">Membrane</location>
    </subcellularLocation>
</comment>
<evidence type="ECO:0000259" key="6">
    <source>
        <dbReference type="Pfam" id="PF03717"/>
    </source>
</evidence>
<dbReference type="Gene3D" id="3.30.1390.30">
    <property type="entry name" value="Penicillin-binding protein 2a, domain 3"/>
    <property type="match status" value="1"/>
</dbReference>
<accession>A0ABS2QBK8</accession>
<organism evidence="8 9">
    <name type="scientific">Sporolactobacillus spathodeae</name>
    <dbReference type="NCBI Taxonomy" id="1465502"/>
    <lineage>
        <taxon>Bacteria</taxon>
        <taxon>Bacillati</taxon>
        <taxon>Bacillota</taxon>
        <taxon>Bacilli</taxon>
        <taxon>Bacillales</taxon>
        <taxon>Sporolactobacillaceae</taxon>
        <taxon>Sporolactobacillus</taxon>
    </lineage>
</organism>
<feature type="domain" description="Penicillin-binding protein transpeptidase" evidence="5">
    <location>
        <begin position="354"/>
        <end position="665"/>
    </location>
</feature>
<evidence type="ECO:0000256" key="1">
    <source>
        <dbReference type="ARBA" id="ARBA00004370"/>
    </source>
</evidence>
<dbReference type="Proteomes" id="UP000823201">
    <property type="component" value="Unassembled WGS sequence"/>
</dbReference>
<dbReference type="RefSeq" id="WP_205007095.1">
    <property type="nucleotide sequence ID" value="NZ_CBCRXA010000017.1"/>
</dbReference>
<dbReference type="Gene3D" id="3.40.710.10">
    <property type="entry name" value="DD-peptidase/beta-lactamase superfamily"/>
    <property type="match status" value="1"/>
</dbReference>
<dbReference type="SUPFAM" id="SSF54427">
    <property type="entry name" value="NTF2-like"/>
    <property type="match status" value="1"/>
</dbReference>
<evidence type="ECO:0000256" key="3">
    <source>
        <dbReference type="ARBA" id="ARBA00023136"/>
    </source>
</evidence>
<dbReference type="PROSITE" id="PS51257">
    <property type="entry name" value="PROKAR_LIPOPROTEIN"/>
    <property type="match status" value="1"/>
</dbReference>
<dbReference type="PANTHER" id="PTHR30627:SF25">
    <property type="entry name" value="PENICILLIN-BINDING PROTEIN 3"/>
    <property type="match status" value="1"/>
</dbReference>
<reference evidence="8 9" key="1">
    <citation type="submission" date="2021-01" db="EMBL/GenBank/DDBJ databases">
        <title>Genomic Encyclopedia of Type Strains, Phase IV (KMG-IV): sequencing the most valuable type-strain genomes for metagenomic binning, comparative biology and taxonomic classification.</title>
        <authorList>
            <person name="Goeker M."/>
        </authorList>
    </citation>
    <scope>NUCLEOTIDE SEQUENCE [LARGE SCALE GENOMIC DNA]</scope>
    <source>
        <strain evidence="8 9">DSM 100968</strain>
    </source>
</reference>
<comment type="caution">
    <text evidence="8">The sequence shown here is derived from an EMBL/GenBank/DDBJ whole genome shotgun (WGS) entry which is preliminary data.</text>
</comment>
<dbReference type="InterPro" id="IPR012338">
    <property type="entry name" value="Beta-lactam/transpept-like"/>
</dbReference>
<dbReference type="EMBL" id="JAFBEV010000018">
    <property type="protein sequence ID" value="MBM7658539.1"/>
    <property type="molecule type" value="Genomic_DNA"/>
</dbReference>
<dbReference type="Pfam" id="PF05223">
    <property type="entry name" value="MecA_N"/>
    <property type="match status" value="1"/>
</dbReference>
<evidence type="ECO:0000259" key="7">
    <source>
        <dbReference type="Pfam" id="PF05223"/>
    </source>
</evidence>
<dbReference type="Pfam" id="PF00905">
    <property type="entry name" value="Transpeptidase"/>
    <property type="match status" value="1"/>
</dbReference>
<keyword evidence="9" id="KW-1185">Reference proteome</keyword>
<proteinExistence type="inferred from homology"/>
<dbReference type="SUPFAM" id="SSF56601">
    <property type="entry name" value="beta-lactamase/transpeptidase-like"/>
    <property type="match status" value="1"/>
</dbReference>
<keyword evidence="3" id="KW-0472">Membrane</keyword>
<keyword evidence="4" id="KW-0732">Signal</keyword>
<evidence type="ECO:0000256" key="4">
    <source>
        <dbReference type="SAM" id="SignalP"/>
    </source>
</evidence>
<dbReference type="InterPro" id="IPR050515">
    <property type="entry name" value="Beta-lactam/transpept"/>
</dbReference>
<evidence type="ECO:0000313" key="8">
    <source>
        <dbReference type="EMBL" id="MBM7658539.1"/>
    </source>
</evidence>
<evidence type="ECO:0000313" key="9">
    <source>
        <dbReference type="Proteomes" id="UP000823201"/>
    </source>
</evidence>
<feature type="signal peptide" evidence="4">
    <location>
        <begin position="1"/>
        <end position="21"/>
    </location>
</feature>
<dbReference type="Gene3D" id="3.10.450.100">
    <property type="entry name" value="NTF2-like, domain 1"/>
    <property type="match status" value="1"/>
</dbReference>
<comment type="similarity">
    <text evidence="2">Belongs to the transpeptidase family.</text>
</comment>
<feature type="domain" description="NTF2-like N-terminal transpeptidase" evidence="7">
    <location>
        <begin position="29"/>
        <end position="143"/>
    </location>
</feature>
<dbReference type="InterPro" id="IPR032710">
    <property type="entry name" value="NTF2-like_dom_sf"/>
</dbReference>
<dbReference type="InterPro" id="IPR001460">
    <property type="entry name" value="PCN-bd_Tpept"/>
</dbReference>
<dbReference type="SUPFAM" id="SSF56519">
    <property type="entry name" value="Penicillin binding protein dimerisation domain"/>
    <property type="match status" value="1"/>
</dbReference>
<dbReference type="Pfam" id="PF03717">
    <property type="entry name" value="PBP_dimer"/>
    <property type="match status" value="1"/>
</dbReference>
<evidence type="ECO:0000259" key="5">
    <source>
        <dbReference type="Pfam" id="PF00905"/>
    </source>
</evidence>